<dbReference type="InterPro" id="IPR036514">
    <property type="entry name" value="SGNH_hydro_sf"/>
</dbReference>
<dbReference type="PANTHER" id="PTHR23028:SF107">
    <property type="entry name" value="ACYLTRANSFERASE"/>
    <property type="match status" value="1"/>
</dbReference>
<dbReference type="GeneID" id="185942"/>
<dbReference type="GO" id="GO:0005886">
    <property type="term" value="C:plasma membrane"/>
    <property type="evidence" value="ECO:0007669"/>
    <property type="project" value="UniProtKB-SubCell"/>
</dbReference>
<feature type="transmembrane region" description="Helical" evidence="2">
    <location>
        <begin position="144"/>
        <end position="160"/>
    </location>
</feature>
<comment type="subcellular location">
    <subcellularLocation>
        <location evidence="1">Cell membrane</location>
        <topology evidence="1">Multi-pass membrane protein</topology>
    </subcellularLocation>
</comment>
<evidence type="ECO:0000259" key="4">
    <source>
        <dbReference type="Pfam" id="PF19040"/>
    </source>
</evidence>
<protein>
    <submittedName>
        <fullName evidence="5">Acyltransferase</fullName>
    </submittedName>
</protein>
<evidence type="ECO:0000313" key="5">
    <source>
        <dbReference type="EMBL" id="CCD71441.1"/>
    </source>
</evidence>
<dbReference type="AlphaFoldDB" id="P91310"/>
<dbReference type="FunCoup" id="P91310">
    <property type="interactions" value="36"/>
</dbReference>
<dbReference type="RefSeq" id="NP_493935.3">
    <property type="nucleotide sequence ID" value="NM_061534.4"/>
</dbReference>
<dbReference type="OrthoDB" id="207378at2759"/>
<dbReference type="InterPro" id="IPR050879">
    <property type="entry name" value="Acyltransferase_3"/>
</dbReference>
<organism evidence="5 6">
    <name type="scientific">Caenorhabditis elegans</name>
    <dbReference type="NCBI Taxonomy" id="6239"/>
    <lineage>
        <taxon>Eukaryota</taxon>
        <taxon>Metazoa</taxon>
        <taxon>Ecdysozoa</taxon>
        <taxon>Nematoda</taxon>
        <taxon>Chromadorea</taxon>
        <taxon>Rhabditida</taxon>
        <taxon>Rhabditina</taxon>
        <taxon>Rhabditomorpha</taxon>
        <taxon>Rhabditoidea</taxon>
        <taxon>Rhabditidae</taxon>
        <taxon>Peloderinae</taxon>
        <taxon>Caenorhabditis</taxon>
    </lineage>
</organism>
<dbReference type="Bgee" id="WBGene00018573">
    <property type="expression patterns" value="Expressed in larva"/>
</dbReference>
<gene>
    <name evidence="5 7" type="primary">oac-30</name>
    <name evidence="5" type="ORF">CELE_F47F6.3</name>
    <name evidence="7" type="ORF">F47F6.3</name>
</gene>
<feature type="transmembrane region" description="Helical" evidence="2">
    <location>
        <begin position="314"/>
        <end position="333"/>
    </location>
</feature>
<feature type="transmembrane region" description="Helical" evidence="2">
    <location>
        <begin position="29"/>
        <end position="49"/>
    </location>
</feature>
<reference evidence="5 6" key="1">
    <citation type="journal article" date="1998" name="Science">
        <title>Genome sequence of the nematode C. elegans: a platform for investigating biology.</title>
        <authorList>
            <consortium name="The C. elegans sequencing consortium"/>
            <person name="Sulson J.E."/>
            <person name="Waterston R."/>
        </authorList>
    </citation>
    <scope>NUCLEOTIDE SEQUENCE [LARGE SCALE GENOMIC DNA]</scope>
    <source>
        <strain evidence="5 6">Bristol N2</strain>
    </source>
</reference>
<dbReference type="InterPro" id="IPR002656">
    <property type="entry name" value="Acyl_transf_3_dom"/>
</dbReference>
<evidence type="ECO:0000259" key="3">
    <source>
        <dbReference type="Pfam" id="PF01757"/>
    </source>
</evidence>
<dbReference type="STRING" id="6239.F47F6.3.1"/>
<feature type="transmembrane region" description="Helical" evidence="2">
    <location>
        <begin position="231"/>
        <end position="252"/>
    </location>
</feature>
<name>P91310_CAEEL</name>
<dbReference type="Pfam" id="PF01757">
    <property type="entry name" value="Acyl_transf_3"/>
    <property type="match status" value="1"/>
</dbReference>
<dbReference type="InterPro" id="IPR043968">
    <property type="entry name" value="SGNH"/>
</dbReference>
<evidence type="ECO:0000313" key="6">
    <source>
        <dbReference type="Proteomes" id="UP000001940"/>
    </source>
</evidence>
<dbReference type="AGR" id="WB:WBGene00018573"/>
<feature type="transmembrane region" description="Helical" evidence="2">
    <location>
        <begin position="345"/>
        <end position="363"/>
    </location>
</feature>
<accession>P91310</accession>
<dbReference type="Pfam" id="PF19040">
    <property type="entry name" value="SGNH"/>
    <property type="match status" value="1"/>
</dbReference>
<dbReference type="PhylomeDB" id="P91310"/>
<dbReference type="InParanoid" id="P91310"/>
<feature type="transmembrane region" description="Helical" evidence="2">
    <location>
        <begin position="70"/>
        <end position="89"/>
    </location>
</feature>
<keyword evidence="6" id="KW-1185">Reference proteome</keyword>
<evidence type="ECO:0000256" key="1">
    <source>
        <dbReference type="ARBA" id="ARBA00004651"/>
    </source>
</evidence>
<evidence type="ECO:0000313" key="7">
    <source>
        <dbReference type="WormBase" id="F47F6.3"/>
    </source>
</evidence>
<feature type="domain" description="Acyltransferase 3" evidence="3">
    <location>
        <begin position="4"/>
        <end position="330"/>
    </location>
</feature>
<feature type="transmembrane region" description="Helical" evidence="2">
    <location>
        <begin position="167"/>
        <end position="185"/>
    </location>
</feature>
<feature type="domain" description="SGNH" evidence="4">
    <location>
        <begin position="415"/>
        <end position="637"/>
    </location>
</feature>
<dbReference type="UCSC" id="F47F6.3">
    <property type="organism name" value="c. elegans"/>
</dbReference>
<dbReference type="PANTHER" id="PTHR23028">
    <property type="entry name" value="ACETYLTRANSFERASE"/>
    <property type="match status" value="1"/>
</dbReference>
<dbReference type="GO" id="GO:0000271">
    <property type="term" value="P:polysaccharide biosynthetic process"/>
    <property type="evidence" value="ECO:0000318"/>
    <property type="project" value="GO_Central"/>
</dbReference>
<sequence length="647" mass="75228">MRQDIQCLRGIAIISVFLFHLLPNLFFNGFLGVDIFFVISGYLMARNLTKSKLTSIRDFLEFYYRRFRRILPLYYLLIFLIIIMVHLWLPYILWENSNRYSIASLFLMTNQLVIHDQADYFNSFRAESTAINAFLHLWSLSLEMQFYLLVPCIFFALQILKSDYLKLLAAILTTTIGFVCFALVLDSFAFNFMFLRLWQFSAGFVALFWSKIEQKLPEKNSEKSETAKPTWISEDDQVTVALVVLGVCIMPYDVNVLVIRPLVTVVTAFIIKLQSESNQILNSKTLSYIGDISYVTYLVHWPVISIFLTSSVNSYVFCIVTTVLASIALHHLFEKQYLQLDFKPLILLLLILVSANFLLQYSVENQKFWKQHVPAVIQKIVDRNLNQLNVYSQLDHMKNGTCAERKLIDPGDKSIVYAYCRYPKKHGNVSVMTIGNSYVMQFTNPIKSHFKQNYSDYRYYSLQEGFTLYADSYDSSNALKTFKSHVARHKPDVLFIIAKYSRSLKALIQANDTLLNQISENIEFYERHARKVYILGALPTYSANFLNVFLQNVMRNPEDMEKLHLNRKKADEDVKNVKKRFEIAGRQCKKCRFIDLNPAFLEREKYLTFDRTSLFSYHDNTGHLLPAGVKLCEPILKKIVEGVLNSM</sequence>
<feature type="transmembrane region" description="Helical" evidence="2">
    <location>
        <begin position="7"/>
        <end position="23"/>
    </location>
</feature>
<dbReference type="eggNOG" id="ENOG502S34G">
    <property type="taxonomic scope" value="Eukaryota"/>
</dbReference>
<dbReference type="CTD" id="185942"/>
<keyword evidence="2" id="KW-0472">Membrane</keyword>
<evidence type="ECO:0000256" key="2">
    <source>
        <dbReference type="SAM" id="Phobius"/>
    </source>
</evidence>
<dbReference type="PaxDb" id="6239-F47F6.3"/>
<dbReference type="KEGG" id="cel:CELE_F47F6.3"/>
<keyword evidence="5" id="KW-0012">Acyltransferase</keyword>
<dbReference type="SMR" id="P91310"/>
<dbReference type="WormBase" id="F47F6.3">
    <property type="protein sequence ID" value="CE39154"/>
    <property type="gene ID" value="WBGene00018573"/>
    <property type="gene designation" value="oac-30"/>
</dbReference>
<dbReference type="HOGENOM" id="CLU_005679_12_1_1"/>
<dbReference type="Proteomes" id="UP000001940">
    <property type="component" value="Chromosome II"/>
</dbReference>
<dbReference type="GO" id="GO:0016747">
    <property type="term" value="F:acyltransferase activity, transferring groups other than amino-acyl groups"/>
    <property type="evidence" value="ECO:0007669"/>
    <property type="project" value="InterPro"/>
</dbReference>
<keyword evidence="2" id="KW-1133">Transmembrane helix</keyword>
<keyword evidence="2" id="KW-0812">Transmembrane</keyword>
<accession>G4SJC4</accession>
<dbReference type="EMBL" id="BX284602">
    <property type="protein sequence ID" value="CCD71441.1"/>
    <property type="molecule type" value="Genomic_DNA"/>
</dbReference>
<keyword evidence="5" id="KW-0808">Transferase</keyword>
<dbReference type="GO" id="GO:0016020">
    <property type="term" value="C:membrane"/>
    <property type="evidence" value="ECO:0000318"/>
    <property type="project" value="GO_Central"/>
</dbReference>
<proteinExistence type="predicted"/>
<dbReference type="Gene3D" id="3.40.50.1110">
    <property type="entry name" value="SGNH hydrolase"/>
    <property type="match status" value="1"/>
</dbReference>